<feature type="signal peptide" evidence="2">
    <location>
        <begin position="1"/>
        <end position="22"/>
    </location>
</feature>
<keyword evidence="2" id="KW-0413">Isomerase</keyword>
<dbReference type="RefSeq" id="WP_344032066.1">
    <property type="nucleotide sequence ID" value="NZ_BAAAOB010000002.1"/>
</dbReference>
<sequence>MRLRLAALPPIAALLVGLAACSAAPDESTSAASQPAAPTTASACAYTSDGSAAKPVTPPPAEPKTAKAATLKTSAGDLTIALDGEHAPCTVSSFVSLISQQYFDRTACHRLTTSGIYVLQCGDPTDTGRGGPGYTFADETAPGMSYPAGTVAMANAGPDTNGSQFFLVYDDSTSLPPNYTVFGHLDEASLAAVRAVAKKGVEGGGPDGAPAEKVTILSASAS</sequence>
<dbReference type="Gene3D" id="2.40.100.10">
    <property type="entry name" value="Cyclophilin-like"/>
    <property type="match status" value="1"/>
</dbReference>
<feature type="chain" id="PRO_5044962211" description="Peptidyl-prolyl cis-trans isomerase" evidence="2">
    <location>
        <begin position="23"/>
        <end position="222"/>
    </location>
</feature>
<feature type="domain" description="PPIase cyclophilin-type" evidence="4">
    <location>
        <begin position="65"/>
        <end position="221"/>
    </location>
</feature>
<dbReference type="SUPFAM" id="SSF50891">
    <property type="entry name" value="Cyclophilin-like"/>
    <property type="match status" value="1"/>
</dbReference>
<keyword evidence="2" id="KW-0732">Signal</keyword>
<dbReference type="CDD" id="cd00317">
    <property type="entry name" value="cyclophilin"/>
    <property type="match status" value="1"/>
</dbReference>
<comment type="similarity">
    <text evidence="2">Belongs to the cyclophilin-type PPIase family.</text>
</comment>
<dbReference type="PANTHER" id="PTHR45625:SF3">
    <property type="entry name" value="PEPTIDYL-PROLYL CIS-TRANS ISOMERASE B-RELATED"/>
    <property type="match status" value="1"/>
</dbReference>
<evidence type="ECO:0000256" key="2">
    <source>
        <dbReference type="RuleBase" id="RU363019"/>
    </source>
</evidence>
<evidence type="ECO:0000313" key="5">
    <source>
        <dbReference type="EMBL" id="GAA1791815.1"/>
    </source>
</evidence>
<proteinExistence type="inferred from homology"/>
<dbReference type="Proteomes" id="UP001500851">
    <property type="component" value="Unassembled WGS sequence"/>
</dbReference>
<dbReference type="PRINTS" id="PR00153">
    <property type="entry name" value="CSAPPISMRASE"/>
</dbReference>
<comment type="catalytic activity">
    <reaction evidence="2">
        <text>[protein]-peptidylproline (omega=180) = [protein]-peptidylproline (omega=0)</text>
        <dbReference type="Rhea" id="RHEA:16237"/>
        <dbReference type="Rhea" id="RHEA-COMP:10747"/>
        <dbReference type="Rhea" id="RHEA-COMP:10748"/>
        <dbReference type="ChEBI" id="CHEBI:83833"/>
        <dbReference type="ChEBI" id="CHEBI:83834"/>
        <dbReference type="EC" id="5.2.1.8"/>
    </reaction>
</comment>
<dbReference type="InterPro" id="IPR029000">
    <property type="entry name" value="Cyclophilin-like_dom_sf"/>
</dbReference>
<reference evidence="5 6" key="1">
    <citation type="journal article" date="2019" name="Int. J. Syst. Evol. Microbiol.">
        <title>The Global Catalogue of Microorganisms (GCM) 10K type strain sequencing project: providing services to taxonomists for standard genome sequencing and annotation.</title>
        <authorList>
            <consortium name="The Broad Institute Genomics Platform"/>
            <consortium name="The Broad Institute Genome Sequencing Center for Infectious Disease"/>
            <person name="Wu L."/>
            <person name="Ma J."/>
        </authorList>
    </citation>
    <scope>NUCLEOTIDE SEQUENCE [LARGE SCALE GENOMIC DNA]</scope>
    <source>
        <strain evidence="5 6">JCM 14736</strain>
    </source>
</reference>
<comment type="function">
    <text evidence="1 2">PPIases accelerate the folding of proteins. It catalyzes the cis-trans isomerization of proline imidic peptide bonds in oligopeptides.</text>
</comment>
<name>A0ABN2LKM4_9MICO</name>
<dbReference type="PROSITE" id="PS50072">
    <property type="entry name" value="CSA_PPIASE_2"/>
    <property type="match status" value="1"/>
</dbReference>
<protein>
    <recommendedName>
        <fullName evidence="2">Peptidyl-prolyl cis-trans isomerase</fullName>
        <shortName evidence="2">PPIase</shortName>
        <ecNumber evidence="2">5.2.1.8</ecNumber>
    </recommendedName>
</protein>
<accession>A0ABN2LKM4</accession>
<feature type="region of interest" description="Disordered" evidence="3">
    <location>
        <begin position="201"/>
        <end position="222"/>
    </location>
</feature>
<evidence type="ECO:0000259" key="4">
    <source>
        <dbReference type="PROSITE" id="PS50072"/>
    </source>
</evidence>
<evidence type="ECO:0000256" key="1">
    <source>
        <dbReference type="ARBA" id="ARBA00002388"/>
    </source>
</evidence>
<keyword evidence="2" id="KW-0697">Rotamase</keyword>
<dbReference type="PROSITE" id="PS51257">
    <property type="entry name" value="PROKAR_LIPOPROTEIN"/>
    <property type="match status" value="1"/>
</dbReference>
<comment type="caution">
    <text evidence="5">The sequence shown here is derived from an EMBL/GenBank/DDBJ whole genome shotgun (WGS) entry which is preliminary data.</text>
</comment>
<keyword evidence="6" id="KW-1185">Reference proteome</keyword>
<gene>
    <name evidence="5" type="ORF">GCM10009768_20970</name>
</gene>
<dbReference type="InterPro" id="IPR044666">
    <property type="entry name" value="Cyclophilin_A-like"/>
</dbReference>
<evidence type="ECO:0000313" key="6">
    <source>
        <dbReference type="Proteomes" id="UP001500851"/>
    </source>
</evidence>
<evidence type="ECO:0000256" key="3">
    <source>
        <dbReference type="SAM" id="MobiDB-lite"/>
    </source>
</evidence>
<dbReference type="Pfam" id="PF00160">
    <property type="entry name" value="Pro_isomerase"/>
    <property type="match status" value="1"/>
</dbReference>
<dbReference type="EMBL" id="BAAAOB010000002">
    <property type="protein sequence ID" value="GAA1791815.1"/>
    <property type="molecule type" value="Genomic_DNA"/>
</dbReference>
<organism evidence="5 6">
    <name type="scientific">Leucobacter iarius</name>
    <dbReference type="NCBI Taxonomy" id="333963"/>
    <lineage>
        <taxon>Bacteria</taxon>
        <taxon>Bacillati</taxon>
        <taxon>Actinomycetota</taxon>
        <taxon>Actinomycetes</taxon>
        <taxon>Micrococcales</taxon>
        <taxon>Microbacteriaceae</taxon>
        <taxon>Leucobacter</taxon>
    </lineage>
</organism>
<dbReference type="InterPro" id="IPR002130">
    <property type="entry name" value="Cyclophilin-type_PPIase_dom"/>
</dbReference>
<dbReference type="PANTHER" id="PTHR45625">
    <property type="entry name" value="PEPTIDYL-PROLYL CIS-TRANS ISOMERASE-RELATED"/>
    <property type="match status" value="1"/>
</dbReference>
<dbReference type="EC" id="5.2.1.8" evidence="2"/>